<accession>A0A023B4B0</accession>
<dbReference type="Proteomes" id="UP000019763">
    <property type="component" value="Unassembled WGS sequence"/>
</dbReference>
<evidence type="ECO:0000313" key="2">
    <source>
        <dbReference type="EMBL" id="EZG56589.1"/>
    </source>
</evidence>
<reference evidence="2" key="1">
    <citation type="submission" date="2013-12" db="EMBL/GenBank/DDBJ databases">
        <authorList>
            <person name="Omoto C.K."/>
            <person name="Sibley D."/>
            <person name="Venepally P."/>
            <person name="Hadjithomas M."/>
            <person name="Karamycheva S."/>
            <person name="Brunk B."/>
            <person name="Roos D."/>
            <person name="Caler E."/>
            <person name="Lorenzi H."/>
        </authorList>
    </citation>
    <scope>NUCLEOTIDE SEQUENCE</scope>
</reference>
<dbReference type="GeneID" id="22913644"/>
<keyword evidence="3" id="KW-1185">Reference proteome</keyword>
<name>A0A023B4B0_GRENI</name>
<feature type="region of interest" description="Disordered" evidence="1">
    <location>
        <begin position="1"/>
        <end position="53"/>
    </location>
</feature>
<dbReference type="AlphaFoldDB" id="A0A023B4B0"/>
<feature type="compositionally biased region" description="Low complexity" evidence="1">
    <location>
        <begin position="40"/>
        <end position="49"/>
    </location>
</feature>
<dbReference type="RefSeq" id="XP_011131224.1">
    <property type="nucleotide sequence ID" value="XM_011132922.1"/>
</dbReference>
<dbReference type="EMBL" id="AFNH02000768">
    <property type="protein sequence ID" value="EZG56589.1"/>
    <property type="molecule type" value="Genomic_DNA"/>
</dbReference>
<proteinExistence type="predicted"/>
<protein>
    <submittedName>
        <fullName evidence="2">Uncharacterized protein</fullName>
    </submittedName>
</protein>
<evidence type="ECO:0000313" key="3">
    <source>
        <dbReference type="Proteomes" id="UP000019763"/>
    </source>
</evidence>
<sequence>MSCLMDGPPPDMGGVIEEQERPGPSTSRRSSAKLEEKETTTTTGSSLATPPRVDAGDELGEFVPWMERQVAGECENQPSCNQLPGSNQGVPGSNLPGQTAWWCYCCSSRVADGPPGDHFCYNRLDDGGVICNYCGKVTNRMPDLRVHFRKIVYCRRVRKIVKRHYRDYRKQLVATAEATANTEPNLQS</sequence>
<evidence type="ECO:0000256" key="1">
    <source>
        <dbReference type="SAM" id="MobiDB-lite"/>
    </source>
</evidence>
<organism evidence="2 3">
    <name type="scientific">Gregarina niphandrodes</name>
    <name type="common">Septate eugregarine</name>
    <dbReference type="NCBI Taxonomy" id="110365"/>
    <lineage>
        <taxon>Eukaryota</taxon>
        <taxon>Sar</taxon>
        <taxon>Alveolata</taxon>
        <taxon>Apicomplexa</taxon>
        <taxon>Conoidasida</taxon>
        <taxon>Gregarinasina</taxon>
        <taxon>Eugregarinorida</taxon>
        <taxon>Gregarinidae</taxon>
        <taxon>Gregarina</taxon>
    </lineage>
</organism>
<dbReference type="VEuPathDB" id="CryptoDB:GNI_102710"/>
<comment type="caution">
    <text evidence="2">The sequence shown here is derived from an EMBL/GenBank/DDBJ whole genome shotgun (WGS) entry which is preliminary data.</text>
</comment>
<gene>
    <name evidence="2" type="ORF">GNI_102710</name>
</gene>